<evidence type="ECO:0000313" key="2">
    <source>
        <dbReference type="EMBL" id="KAG1551019.1"/>
    </source>
</evidence>
<name>A0A9P6YLQ2_RHIOR</name>
<proteinExistence type="predicted"/>
<accession>A0A9P6YLQ2</accession>
<protein>
    <submittedName>
        <fullName evidence="2">Uncharacterized protein</fullName>
    </submittedName>
</protein>
<organism evidence="2 3">
    <name type="scientific">Rhizopus oryzae</name>
    <name type="common">Mucormycosis agent</name>
    <name type="synonym">Rhizopus arrhizus var. delemar</name>
    <dbReference type="NCBI Taxonomy" id="64495"/>
    <lineage>
        <taxon>Eukaryota</taxon>
        <taxon>Fungi</taxon>
        <taxon>Fungi incertae sedis</taxon>
        <taxon>Mucoromycota</taxon>
        <taxon>Mucoromycotina</taxon>
        <taxon>Mucoromycetes</taxon>
        <taxon>Mucorales</taxon>
        <taxon>Mucorineae</taxon>
        <taxon>Rhizopodaceae</taxon>
        <taxon>Rhizopus</taxon>
    </lineage>
</organism>
<gene>
    <name evidence="2" type="ORF">G6F51_002101</name>
</gene>
<dbReference type="OMA" id="RDHYLVQ"/>
<comment type="caution">
    <text evidence="2">The sequence shown here is derived from an EMBL/GenBank/DDBJ whole genome shotgun (WGS) entry which is preliminary data.</text>
</comment>
<dbReference type="OrthoDB" id="2289558at2759"/>
<feature type="region of interest" description="Disordered" evidence="1">
    <location>
        <begin position="83"/>
        <end position="111"/>
    </location>
</feature>
<evidence type="ECO:0000256" key="1">
    <source>
        <dbReference type="SAM" id="MobiDB-lite"/>
    </source>
</evidence>
<dbReference type="Proteomes" id="UP000717996">
    <property type="component" value="Unassembled WGS sequence"/>
</dbReference>
<dbReference type="EMBL" id="JAANIT010000173">
    <property type="protein sequence ID" value="KAG1551019.1"/>
    <property type="molecule type" value="Genomic_DNA"/>
</dbReference>
<dbReference type="AlphaFoldDB" id="A0A9P6YLQ2"/>
<reference evidence="2" key="1">
    <citation type="journal article" date="2020" name="Microb. Genom.">
        <title>Genetic diversity of clinical and environmental Mucorales isolates obtained from an investigation of mucormycosis cases among solid organ transplant recipients.</title>
        <authorList>
            <person name="Nguyen M.H."/>
            <person name="Kaul D."/>
            <person name="Muto C."/>
            <person name="Cheng S.J."/>
            <person name="Richter R.A."/>
            <person name="Bruno V.M."/>
            <person name="Liu G."/>
            <person name="Beyhan S."/>
            <person name="Sundermann A.J."/>
            <person name="Mounaud S."/>
            <person name="Pasculle A.W."/>
            <person name="Nierman W.C."/>
            <person name="Driscoll E."/>
            <person name="Cumbie R."/>
            <person name="Clancy C.J."/>
            <person name="Dupont C.L."/>
        </authorList>
    </citation>
    <scope>NUCLEOTIDE SEQUENCE</scope>
    <source>
        <strain evidence="2">GL16</strain>
    </source>
</reference>
<sequence length="111" mass="12385">MSIPQPNHHYPVQEEYQKTVLVENPPNPIYPPPPAGCLQPGMGPNLVFHFPPYATPQPPVMSPPGPSVIEKTVDIKGPQETYLVQGDPTWSRPRMPVRKGQRLRNEGCVIQ</sequence>
<evidence type="ECO:0000313" key="3">
    <source>
        <dbReference type="Proteomes" id="UP000717996"/>
    </source>
</evidence>